<dbReference type="Pfam" id="PF00930">
    <property type="entry name" value="DPPIV_N"/>
    <property type="match status" value="1"/>
</dbReference>
<proteinExistence type="predicted"/>
<evidence type="ECO:0000256" key="2">
    <source>
        <dbReference type="ARBA" id="ARBA00022825"/>
    </source>
</evidence>
<dbReference type="OrthoDB" id="9812921at2"/>
<keyword evidence="1" id="KW-0378">Hydrolase</keyword>
<dbReference type="InterPro" id="IPR001375">
    <property type="entry name" value="Peptidase_S9_cat"/>
</dbReference>
<dbReference type="RefSeq" id="WP_090258657.1">
    <property type="nucleotide sequence ID" value="NZ_FOIR01000002.1"/>
</dbReference>
<dbReference type="PANTHER" id="PTHR42776">
    <property type="entry name" value="SERINE PEPTIDASE S9 FAMILY MEMBER"/>
    <property type="match status" value="1"/>
</dbReference>
<keyword evidence="7" id="KW-0031">Aminopeptidase</keyword>
<organism evidence="7 8">
    <name type="scientific">Roseivirga pacifica</name>
    <dbReference type="NCBI Taxonomy" id="1267423"/>
    <lineage>
        <taxon>Bacteria</taxon>
        <taxon>Pseudomonadati</taxon>
        <taxon>Bacteroidota</taxon>
        <taxon>Cytophagia</taxon>
        <taxon>Cytophagales</taxon>
        <taxon>Roseivirgaceae</taxon>
        <taxon>Roseivirga</taxon>
    </lineage>
</organism>
<dbReference type="GO" id="GO:0004177">
    <property type="term" value="F:aminopeptidase activity"/>
    <property type="evidence" value="ECO:0007669"/>
    <property type="project" value="UniProtKB-KW"/>
</dbReference>
<gene>
    <name evidence="7" type="ORF">SAMN05216290_2228</name>
</gene>
<dbReference type="Gene3D" id="3.40.50.1820">
    <property type="entry name" value="alpha/beta hydrolase"/>
    <property type="match status" value="1"/>
</dbReference>
<dbReference type="AlphaFoldDB" id="A0A1I0QDK5"/>
<dbReference type="InterPro" id="IPR029058">
    <property type="entry name" value="AB_hydrolase_fold"/>
</dbReference>
<evidence type="ECO:0000256" key="3">
    <source>
        <dbReference type="SAM" id="MobiDB-lite"/>
    </source>
</evidence>
<name>A0A1I0QDK5_9BACT</name>
<evidence type="ECO:0000313" key="7">
    <source>
        <dbReference type="EMBL" id="SEW24988.1"/>
    </source>
</evidence>
<sequence length="673" mass="75002">MRYAFALAAFLLAFGLVAQEKSILQNIDVFELEWVTNPQISPDGKYIVYQRRGHDIMTDRATSKLWIMNVDGSAHRKLTDRDKNESNPTWSPNGSKLAFTSSGKQGSEIFIYDFEYNNVQEISALPSSPGSLSWSPNGDEIAFSMFVPAKAPQLVSPPAKPSGAQWADPVRVTTRLKYEADGRGYIPDGFNHYYIIPADGGTVRKLTDGDFNFSGAPVWTKDGSALIFTTNLNEEWDYDFRNSEIYKLDLASGNITALTDRNGPDRGAALSPDGKTLLYTGYDDRVQTYQITKVYQMNEDGSGKKEIKLDLDRSVSSLTWAADGKGFYFIYDDRGNTRIGYHELKSGKTTEVAKSVGGTSIGRPYGGGSYSIANNGTIVYTSCTPYRPADVSKVVKGGKTSQLTDLNKDFLDYRNLGKVEEVWYRSSFDNREVQGWIITPPNFDPNKKYPLLVENHGGPISNYGDRFSMELQLFAADGYVVFYPNPRGSTSYGEEFGNLLYHNYPGNDYDDVMSGVDAMIEKGYIDQDQLYVTGGSAGGIMTAWMIGKNNRFRSAAVVKPVMNWISKTLMADNYYGYANSRFPGQPWENIEAYMGFSPISLVGNIQTPTLVMVGMEDRRTPPSEAKQLYGALKIRKIPTALVELPGAYHGIANRPSQLIAKVDNILAWFRKYR</sequence>
<feature type="compositionally biased region" description="Polar residues" evidence="3">
    <location>
        <begin position="86"/>
        <end position="99"/>
    </location>
</feature>
<accession>A0A1I0QDK5</accession>
<dbReference type="SUPFAM" id="SSF53474">
    <property type="entry name" value="alpha/beta-Hydrolases"/>
    <property type="match status" value="1"/>
</dbReference>
<dbReference type="Pfam" id="PF00326">
    <property type="entry name" value="Peptidase_S9"/>
    <property type="match status" value="1"/>
</dbReference>
<dbReference type="SUPFAM" id="SSF82171">
    <property type="entry name" value="DPP6 N-terminal domain-like"/>
    <property type="match status" value="1"/>
</dbReference>
<dbReference type="STRING" id="1267423.SAMN05216290_2228"/>
<evidence type="ECO:0000259" key="6">
    <source>
        <dbReference type="Pfam" id="PF00930"/>
    </source>
</evidence>
<dbReference type="GeneID" id="99986934"/>
<evidence type="ECO:0000259" key="5">
    <source>
        <dbReference type="Pfam" id="PF00326"/>
    </source>
</evidence>
<dbReference type="Gene3D" id="2.120.10.30">
    <property type="entry name" value="TolB, C-terminal domain"/>
    <property type="match status" value="2"/>
</dbReference>
<feature type="chain" id="PRO_5011686657" evidence="4">
    <location>
        <begin position="19"/>
        <end position="673"/>
    </location>
</feature>
<reference evidence="8" key="1">
    <citation type="submission" date="2016-10" db="EMBL/GenBank/DDBJ databases">
        <authorList>
            <person name="Varghese N."/>
            <person name="Submissions S."/>
        </authorList>
    </citation>
    <scope>NUCLEOTIDE SEQUENCE [LARGE SCALE GENOMIC DNA]</scope>
    <source>
        <strain evidence="8">CGMCC 1.12402</strain>
    </source>
</reference>
<keyword evidence="4" id="KW-0732">Signal</keyword>
<evidence type="ECO:0000256" key="4">
    <source>
        <dbReference type="SAM" id="SignalP"/>
    </source>
</evidence>
<dbReference type="PANTHER" id="PTHR42776:SF4">
    <property type="entry name" value="ACYLAMINO-ACID-RELEASING ENZYME"/>
    <property type="match status" value="1"/>
</dbReference>
<dbReference type="InterPro" id="IPR011659">
    <property type="entry name" value="WD40"/>
</dbReference>
<protein>
    <submittedName>
        <fullName evidence="7">Dipeptidyl aminopeptidase/acylaminoacyl peptidase</fullName>
    </submittedName>
</protein>
<evidence type="ECO:0000256" key="1">
    <source>
        <dbReference type="ARBA" id="ARBA00022801"/>
    </source>
</evidence>
<dbReference type="InterPro" id="IPR011042">
    <property type="entry name" value="6-blade_b-propeller_TolB-like"/>
</dbReference>
<feature type="signal peptide" evidence="4">
    <location>
        <begin position="1"/>
        <end position="18"/>
    </location>
</feature>
<keyword evidence="2" id="KW-0720">Serine protease</keyword>
<dbReference type="GO" id="GO:0004252">
    <property type="term" value="F:serine-type endopeptidase activity"/>
    <property type="evidence" value="ECO:0007669"/>
    <property type="project" value="TreeGrafter"/>
</dbReference>
<dbReference type="EMBL" id="FOIR01000002">
    <property type="protein sequence ID" value="SEW24988.1"/>
    <property type="molecule type" value="Genomic_DNA"/>
</dbReference>
<dbReference type="InterPro" id="IPR002469">
    <property type="entry name" value="Peptidase_S9B_N"/>
</dbReference>
<feature type="region of interest" description="Disordered" evidence="3">
    <location>
        <begin position="77"/>
        <end position="99"/>
    </location>
</feature>
<dbReference type="Pfam" id="PF07676">
    <property type="entry name" value="PD40"/>
    <property type="match status" value="2"/>
</dbReference>
<keyword evidence="7" id="KW-0645">Protease</keyword>
<dbReference type="Proteomes" id="UP000199437">
    <property type="component" value="Unassembled WGS sequence"/>
</dbReference>
<evidence type="ECO:0000313" key="8">
    <source>
        <dbReference type="Proteomes" id="UP000199437"/>
    </source>
</evidence>
<dbReference type="GO" id="GO:0006508">
    <property type="term" value="P:proteolysis"/>
    <property type="evidence" value="ECO:0007669"/>
    <property type="project" value="InterPro"/>
</dbReference>
<keyword evidence="8" id="KW-1185">Reference proteome</keyword>
<feature type="domain" description="Dipeptidylpeptidase IV N-terminal" evidence="6">
    <location>
        <begin position="187"/>
        <end position="279"/>
    </location>
</feature>
<feature type="domain" description="Peptidase S9 prolyl oligopeptidase catalytic" evidence="5">
    <location>
        <begin position="466"/>
        <end position="672"/>
    </location>
</feature>